<dbReference type="KEGG" id="hir:HETIRDRAFT_424731"/>
<name>W4KJF6_HETIT</name>
<sequence>MRSGRMEALLKSHYGDPSRVEAQNTPSWGESLSLRHRRHEVGNFAGPDGVEPELTGEIELQWGQDILFTVVVRTSILKQGVESLILTSWHVPATGVPDGKPLAGEHWNKVITPKETHKVHYDGAKPLIPDTLAKVLVEQGIIID</sequence>
<reference evidence="1 2" key="1">
    <citation type="journal article" date="2012" name="New Phytol.">
        <title>Insight into trade-off between wood decay and parasitism from the genome of a fungal forest pathogen.</title>
        <authorList>
            <person name="Olson A."/>
            <person name="Aerts A."/>
            <person name="Asiegbu F."/>
            <person name="Belbahri L."/>
            <person name="Bouzid O."/>
            <person name="Broberg A."/>
            <person name="Canback B."/>
            <person name="Coutinho P.M."/>
            <person name="Cullen D."/>
            <person name="Dalman K."/>
            <person name="Deflorio G."/>
            <person name="van Diepen L.T."/>
            <person name="Dunand C."/>
            <person name="Duplessis S."/>
            <person name="Durling M."/>
            <person name="Gonthier P."/>
            <person name="Grimwood J."/>
            <person name="Fossdal C.G."/>
            <person name="Hansson D."/>
            <person name="Henrissat B."/>
            <person name="Hietala A."/>
            <person name="Himmelstrand K."/>
            <person name="Hoffmeister D."/>
            <person name="Hogberg N."/>
            <person name="James T.Y."/>
            <person name="Karlsson M."/>
            <person name="Kohler A."/>
            <person name="Kues U."/>
            <person name="Lee Y.H."/>
            <person name="Lin Y.C."/>
            <person name="Lind M."/>
            <person name="Lindquist E."/>
            <person name="Lombard V."/>
            <person name="Lucas S."/>
            <person name="Lunden K."/>
            <person name="Morin E."/>
            <person name="Murat C."/>
            <person name="Park J."/>
            <person name="Raffaello T."/>
            <person name="Rouze P."/>
            <person name="Salamov A."/>
            <person name="Schmutz J."/>
            <person name="Solheim H."/>
            <person name="Stahlberg J."/>
            <person name="Velez H."/>
            <person name="de Vries R.P."/>
            <person name="Wiebenga A."/>
            <person name="Woodward S."/>
            <person name="Yakovlev I."/>
            <person name="Garbelotto M."/>
            <person name="Martin F."/>
            <person name="Grigoriev I.V."/>
            <person name="Stenlid J."/>
        </authorList>
    </citation>
    <scope>NUCLEOTIDE SEQUENCE [LARGE SCALE GENOMIC DNA]</scope>
    <source>
        <strain evidence="1 2">TC 32-1</strain>
    </source>
</reference>
<gene>
    <name evidence="1" type="ORF">HETIRDRAFT_424731</name>
</gene>
<evidence type="ECO:0000313" key="2">
    <source>
        <dbReference type="Proteomes" id="UP000030671"/>
    </source>
</evidence>
<keyword evidence="2" id="KW-1185">Reference proteome</keyword>
<evidence type="ECO:0000313" key="1">
    <source>
        <dbReference type="EMBL" id="ETW85450.1"/>
    </source>
</evidence>
<organism evidence="1 2">
    <name type="scientific">Heterobasidion irregulare (strain TC 32-1)</name>
    <dbReference type="NCBI Taxonomy" id="747525"/>
    <lineage>
        <taxon>Eukaryota</taxon>
        <taxon>Fungi</taxon>
        <taxon>Dikarya</taxon>
        <taxon>Basidiomycota</taxon>
        <taxon>Agaricomycotina</taxon>
        <taxon>Agaricomycetes</taxon>
        <taxon>Russulales</taxon>
        <taxon>Bondarzewiaceae</taxon>
        <taxon>Heterobasidion</taxon>
        <taxon>Heterobasidion annosum species complex</taxon>
    </lineage>
</organism>
<dbReference type="EMBL" id="KI925455">
    <property type="protein sequence ID" value="ETW85450.1"/>
    <property type="molecule type" value="Genomic_DNA"/>
</dbReference>
<protein>
    <submittedName>
        <fullName evidence="1">Uncharacterized protein</fullName>
    </submittedName>
</protein>
<dbReference type="Proteomes" id="UP000030671">
    <property type="component" value="Unassembled WGS sequence"/>
</dbReference>
<dbReference type="AlphaFoldDB" id="W4KJF6"/>
<accession>W4KJF6</accession>
<dbReference type="RefSeq" id="XP_009542312.1">
    <property type="nucleotide sequence ID" value="XM_009544017.1"/>
</dbReference>
<dbReference type="OrthoDB" id="2322999at2759"/>
<proteinExistence type="predicted"/>
<dbReference type="InParanoid" id="W4KJF6"/>
<dbReference type="HOGENOM" id="CLU_1796718_0_0_1"/>
<dbReference type="GeneID" id="20674003"/>